<comment type="caution">
    <text evidence="1">The sequence shown here is derived from an EMBL/GenBank/DDBJ whole genome shotgun (WGS) entry which is preliminary data.</text>
</comment>
<sequence>MRSQSRFRVTTERPPDFAKTREAQATFGTLPIFQFPIPSSLSHHPRPVLMSPISPLCTLLFTVARVIPDALPIYLPWD</sequence>
<dbReference type="EMBL" id="LHQQ01000002">
    <property type="protein sequence ID" value="KOS48761.1"/>
    <property type="molecule type" value="Genomic_DNA"/>
</dbReference>
<name>A0A0M8PIB4_9EURO</name>
<organism evidence="1 2">
    <name type="scientific">Penicillium nordicum</name>
    <dbReference type="NCBI Taxonomy" id="229535"/>
    <lineage>
        <taxon>Eukaryota</taxon>
        <taxon>Fungi</taxon>
        <taxon>Dikarya</taxon>
        <taxon>Ascomycota</taxon>
        <taxon>Pezizomycotina</taxon>
        <taxon>Eurotiomycetes</taxon>
        <taxon>Eurotiomycetidae</taxon>
        <taxon>Eurotiales</taxon>
        <taxon>Aspergillaceae</taxon>
        <taxon>Penicillium</taxon>
    </lineage>
</organism>
<evidence type="ECO:0000313" key="1">
    <source>
        <dbReference type="EMBL" id="KOS48761.1"/>
    </source>
</evidence>
<reference evidence="1 2" key="1">
    <citation type="submission" date="2015-08" db="EMBL/GenBank/DDBJ databases">
        <title>Genome sequencing of Penicillium nordicum.</title>
        <authorList>
            <person name="Nguyen H.D."/>
            <person name="Seifert K.A."/>
        </authorList>
    </citation>
    <scope>NUCLEOTIDE SEQUENCE [LARGE SCALE GENOMIC DNA]</scope>
    <source>
        <strain evidence="1 2">DAOMC 185683</strain>
    </source>
</reference>
<protein>
    <submittedName>
        <fullName evidence="1">Uncharacterized protein</fullName>
    </submittedName>
</protein>
<dbReference type="Proteomes" id="UP000037696">
    <property type="component" value="Unassembled WGS sequence"/>
</dbReference>
<keyword evidence="2" id="KW-1185">Reference proteome</keyword>
<accession>A0A0M8PIB4</accession>
<proteinExistence type="predicted"/>
<evidence type="ECO:0000313" key="2">
    <source>
        <dbReference type="Proteomes" id="UP000037696"/>
    </source>
</evidence>
<gene>
    <name evidence="1" type="ORF">ACN38_g187</name>
</gene>
<dbReference type="AlphaFoldDB" id="A0A0M8PIB4"/>